<gene>
    <name evidence="1" type="ORF">QE152_g37108</name>
</gene>
<proteinExistence type="predicted"/>
<evidence type="ECO:0000313" key="1">
    <source>
        <dbReference type="EMBL" id="KAK9686545.1"/>
    </source>
</evidence>
<keyword evidence="2" id="KW-1185">Reference proteome</keyword>
<protein>
    <submittedName>
        <fullName evidence="1">Uncharacterized protein</fullName>
    </submittedName>
</protein>
<name>A0AAW1IAU2_POPJA</name>
<organism evidence="1 2">
    <name type="scientific">Popillia japonica</name>
    <name type="common">Japanese beetle</name>
    <dbReference type="NCBI Taxonomy" id="7064"/>
    <lineage>
        <taxon>Eukaryota</taxon>
        <taxon>Metazoa</taxon>
        <taxon>Ecdysozoa</taxon>
        <taxon>Arthropoda</taxon>
        <taxon>Hexapoda</taxon>
        <taxon>Insecta</taxon>
        <taxon>Pterygota</taxon>
        <taxon>Neoptera</taxon>
        <taxon>Endopterygota</taxon>
        <taxon>Coleoptera</taxon>
        <taxon>Polyphaga</taxon>
        <taxon>Scarabaeiformia</taxon>
        <taxon>Scarabaeidae</taxon>
        <taxon>Rutelinae</taxon>
        <taxon>Popillia</taxon>
    </lineage>
</organism>
<dbReference type="EMBL" id="JASPKY010000698">
    <property type="protein sequence ID" value="KAK9686545.1"/>
    <property type="molecule type" value="Genomic_DNA"/>
</dbReference>
<evidence type="ECO:0000313" key="2">
    <source>
        <dbReference type="Proteomes" id="UP001458880"/>
    </source>
</evidence>
<comment type="caution">
    <text evidence="1">The sequence shown here is derived from an EMBL/GenBank/DDBJ whole genome shotgun (WGS) entry which is preliminary data.</text>
</comment>
<reference evidence="1 2" key="1">
    <citation type="journal article" date="2024" name="BMC Genomics">
        <title>De novo assembly and annotation of Popillia japonica's genome with initial clues to its potential as an invasive pest.</title>
        <authorList>
            <person name="Cucini C."/>
            <person name="Boschi S."/>
            <person name="Funari R."/>
            <person name="Cardaioli E."/>
            <person name="Iannotti N."/>
            <person name="Marturano G."/>
            <person name="Paoli F."/>
            <person name="Bruttini M."/>
            <person name="Carapelli A."/>
            <person name="Frati F."/>
            <person name="Nardi F."/>
        </authorList>
    </citation>
    <scope>NUCLEOTIDE SEQUENCE [LARGE SCALE GENOMIC DNA]</scope>
    <source>
        <strain evidence="1">DMR45628</strain>
    </source>
</reference>
<dbReference type="AlphaFoldDB" id="A0AAW1IAU2"/>
<sequence>MSKIKLRKSTSYLKKDKDYWRQQLQQMDINSIRKERDVEFVILNECLSKYFDDIAKFQNYAYICNCMDVKPIIYEEILYIISHYPAWNRPYISADIEEMIREACIEAKGYLKLKKAIPLDVMANLIKLRAIMLIEEDIYNEKMVKLNLLNGTMSTVLSGSCDTLINSDDEDVDKKAENSLIYSKSEKKSEQKFFDTEPNNQDYSDEYIDEHGTVDIFFTSCSIVLQEYIRTQKYIRNRDKRHSISFTPTLQEGDLSVPKFKRYRPPWSVRFCKSLRKKSEKLPVNLHPGSFTGEKKLLYLVLTGFYDPYLIISLHKVGISVSCIISIAMDEDKPLDPTRPVDLKTLSLASPYAVAPVYHYSMQCLYTRSKQAIKICDLNYEDMKDQLVYHFWNTVDEICTSQHEITKDLICCNCPPVDYKGKYVNPESEEYAQQCETIFNKISALLHQLPTFREWYVNYTNCMKIIDSEDTPNVVQYWINY</sequence>
<accession>A0AAW1IAU2</accession>
<dbReference type="Proteomes" id="UP001458880">
    <property type="component" value="Unassembled WGS sequence"/>
</dbReference>